<name>A0ABT9XWX6_9BACI</name>
<feature type="domain" description="Core" evidence="2">
    <location>
        <begin position="1"/>
        <end position="77"/>
    </location>
</feature>
<reference evidence="3 4" key="1">
    <citation type="submission" date="2023-07" db="EMBL/GenBank/DDBJ databases">
        <title>Genomic Encyclopedia of Type Strains, Phase IV (KMG-IV): sequencing the most valuable type-strain genomes for metagenomic binning, comparative biology and taxonomic classification.</title>
        <authorList>
            <person name="Goeker M."/>
        </authorList>
    </citation>
    <scope>NUCLEOTIDE SEQUENCE [LARGE SCALE GENOMIC DNA]</scope>
    <source>
        <strain evidence="3 4">DSM 27594</strain>
    </source>
</reference>
<evidence type="ECO:0000313" key="3">
    <source>
        <dbReference type="EMBL" id="MDQ0200019.1"/>
    </source>
</evidence>
<dbReference type="PIRSF" id="PIRSF034852">
    <property type="entry name" value="UCP034852"/>
    <property type="match status" value="1"/>
</dbReference>
<dbReference type="RefSeq" id="WP_307409472.1">
    <property type="nucleotide sequence ID" value="NZ_JAUSTW010000005.1"/>
</dbReference>
<evidence type="ECO:0000256" key="1">
    <source>
        <dbReference type="ARBA" id="ARBA00006718"/>
    </source>
</evidence>
<evidence type="ECO:0000313" key="4">
    <source>
        <dbReference type="Proteomes" id="UP001224122"/>
    </source>
</evidence>
<comment type="similarity">
    <text evidence="1">Belongs to the HesB/IscA family.</text>
</comment>
<accession>A0ABT9XWX6</accession>
<dbReference type="InterPro" id="IPR035903">
    <property type="entry name" value="HesB-like_dom_sf"/>
</dbReference>
<keyword evidence="4" id="KW-1185">Reference proteome</keyword>
<evidence type="ECO:0000259" key="2">
    <source>
        <dbReference type="Pfam" id="PF01521"/>
    </source>
</evidence>
<proteinExistence type="inferred from homology"/>
<dbReference type="EMBL" id="JAUSTW010000005">
    <property type="protein sequence ID" value="MDQ0200019.1"/>
    <property type="molecule type" value="Genomic_DNA"/>
</dbReference>
<dbReference type="Proteomes" id="UP001224122">
    <property type="component" value="Unassembled WGS sequence"/>
</dbReference>
<protein>
    <submittedName>
        <fullName evidence="3">Uncharacterized protein YneR</fullName>
    </submittedName>
</protein>
<dbReference type="SUPFAM" id="SSF89360">
    <property type="entry name" value="HesB-like domain"/>
    <property type="match status" value="1"/>
</dbReference>
<dbReference type="InterPro" id="IPR008326">
    <property type="entry name" value="PdhI-like"/>
</dbReference>
<organism evidence="3 4">
    <name type="scientific">Neobacillus ginsengisoli</name>
    <dbReference type="NCBI Taxonomy" id="904295"/>
    <lineage>
        <taxon>Bacteria</taxon>
        <taxon>Bacillati</taxon>
        <taxon>Bacillota</taxon>
        <taxon>Bacilli</taxon>
        <taxon>Bacillales</taxon>
        <taxon>Bacillaceae</taxon>
        <taxon>Neobacillus</taxon>
    </lineage>
</organism>
<comment type="caution">
    <text evidence="3">The sequence shown here is derived from an EMBL/GenBank/DDBJ whole genome shotgun (WGS) entry which is preliminary data.</text>
</comment>
<gene>
    <name evidence="3" type="ORF">J2S10_003202</name>
</gene>
<dbReference type="InterPro" id="IPR000361">
    <property type="entry name" value="ATAP_core_dom"/>
</dbReference>
<dbReference type="Pfam" id="PF01521">
    <property type="entry name" value="Fe-S_biosyn"/>
    <property type="match status" value="1"/>
</dbReference>
<sequence length="98" mass="11415">MNIQITGEAAEWYKKELGLTSGDCVRFFVRYGGCSTVQSGFSLGVTKEEPIDLSVKTVRDGITFYIEEKDVWYFDEHDLVIELQPEFEEPIFHYQKHE</sequence>